<evidence type="ECO:0000313" key="2">
    <source>
        <dbReference type="Proteomes" id="UP001064048"/>
    </source>
</evidence>
<accession>A0ACC0L0G2</accession>
<protein>
    <submittedName>
        <fullName evidence="1">Uncharacterized protein</fullName>
    </submittedName>
</protein>
<name>A0ACC0L0G2_CHOFU</name>
<comment type="caution">
    <text evidence="1">The sequence shown here is derived from an EMBL/GenBank/DDBJ whole genome shotgun (WGS) entry which is preliminary data.</text>
</comment>
<gene>
    <name evidence="1" type="ORF">MSG28_005713</name>
</gene>
<sequence>MYFMKYTPTQTVLSDKVQIVQDERNKLLQEELGMMLGSEILLSDTEQKANDTIMNLKLNELDNAFISPQFFNYSKHFFEYKDVVKKTALYKIIQRMPKGAVLHVHDTALLGPDYVLELTYWDDLYICYEDENIQFLFSRALPTLNCQNNWQLLKNVRYSSGNVEKFDAELRKHFTLLIDNPNSVYTDVNIVWQRFQNYFITTSGMMYYKPLWEQYFYDTLKAFREDNVMYIEMRSVLPHLYDLEGNVYDSVATAESYKAVLDRFMSDYPDFFGAKLIYAPLRMVDVDTVKKYIKVAKAIKKKLPNFFAGFDLVGQEDLGVPIIEFLPLLVEAADDLDYFFHAGETNWNGISDENLVDAIVLNTKRIGHAFALAKHPLLMDEVRKRNIALEVNVLSNAVLKLVEDLRNHPVATFLARGLPVVLSSDDPGIWEADPLSHDFYVTFVGAASRHADLRLLKKLALNSLYYSTYPDKDKIVFEFEKRWTRFIDNVLFLNNVKANSDEEYVDAVINLLLNGESFEVMQSEEDGKVGNKNDCPSRKVVVTEDAQRFASQMNIPLFETSAKENINVEEMFLTITKMVLRSKLEMKERQNVAPKDTVNLKNRGKTAKKKCC</sequence>
<keyword evidence="2" id="KW-1185">Reference proteome</keyword>
<reference evidence="1 2" key="1">
    <citation type="journal article" date="2022" name="Genome Biol. Evol.">
        <title>The Spruce Budworm Genome: Reconstructing the Evolutionary History of Antifreeze Proteins.</title>
        <authorList>
            <person name="Beliveau C."/>
            <person name="Gagne P."/>
            <person name="Picq S."/>
            <person name="Vernygora O."/>
            <person name="Keeling C.I."/>
            <person name="Pinkney K."/>
            <person name="Doucet D."/>
            <person name="Wen F."/>
            <person name="Johnston J.S."/>
            <person name="Maaroufi H."/>
            <person name="Boyle B."/>
            <person name="Laroche J."/>
            <person name="Dewar K."/>
            <person name="Juretic N."/>
            <person name="Blackburn G."/>
            <person name="Nisole A."/>
            <person name="Brunet B."/>
            <person name="Brandao M."/>
            <person name="Lumley L."/>
            <person name="Duan J."/>
            <person name="Quan G."/>
            <person name="Lucarotti C.J."/>
            <person name="Roe A.D."/>
            <person name="Sperling F.A.H."/>
            <person name="Levesque R.C."/>
            <person name="Cusson M."/>
        </authorList>
    </citation>
    <scope>NUCLEOTIDE SEQUENCE [LARGE SCALE GENOMIC DNA]</scope>
    <source>
        <strain evidence="1">Glfc:IPQL:Cfum</strain>
    </source>
</reference>
<organism evidence="1 2">
    <name type="scientific">Choristoneura fumiferana</name>
    <name type="common">Spruce budworm moth</name>
    <name type="synonym">Archips fumiferana</name>
    <dbReference type="NCBI Taxonomy" id="7141"/>
    <lineage>
        <taxon>Eukaryota</taxon>
        <taxon>Metazoa</taxon>
        <taxon>Ecdysozoa</taxon>
        <taxon>Arthropoda</taxon>
        <taxon>Hexapoda</taxon>
        <taxon>Insecta</taxon>
        <taxon>Pterygota</taxon>
        <taxon>Neoptera</taxon>
        <taxon>Endopterygota</taxon>
        <taxon>Lepidoptera</taxon>
        <taxon>Glossata</taxon>
        <taxon>Ditrysia</taxon>
        <taxon>Tortricoidea</taxon>
        <taxon>Tortricidae</taxon>
        <taxon>Tortricinae</taxon>
        <taxon>Choristoneura</taxon>
    </lineage>
</organism>
<dbReference type="Proteomes" id="UP001064048">
    <property type="component" value="Chromosome 9"/>
</dbReference>
<evidence type="ECO:0000313" key="1">
    <source>
        <dbReference type="EMBL" id="KAI8442075.1"/>
    </source>
</evidence>
<proteinExistence type="predicted"/>
<dbReference type="EMBL" id="CM046109">
    <property type="protein sequence ID" value="KAI8442075.1"/>
    <property type="molecule type" value="Genomic_DNA"/>
</dbReference>